<sequence>MIVEQVNPLLVCGIIGDETTLIVNKCLTGPFTNRYDLATAPVTTDTTLSETVARITAIETGLQTTIEKQLGTIRFTFPAVEADQPRWAMISTFYVLQPVGGQLLSERPAFTDAVSAGAARVPLSQLNWANSSPLVMQAKRYLETGAFPIADQRISQYAIPSTPQFSEA</sequence>
<accession>A0ABW1R6F4</accession>
<reference evidence="2" key="1">
    <citation type="journal article" date="2019" name="Int. J. Syst. Evol. Microbiol.">
        <title>The Global Catalogue of Microorganisms (GCM) 10K type strain sequencing project: providing services to taxonomists for standard genome sequencing and annotation.</title>
        <authorList>
            <consortium name="The Broad Institute Genomics Platform"/>
            <consortium name="The Broad Institute Genome Sequencing Center for Infectious Disease"/>
            <person name="Wu L."/>
            <person name="Ma J."/>
        </authorList>
    </citation>
    <scope>NUCLEOTIDE SEQUENCE [LARGE SCALE GENOMIC DNA]</scope>
    <source>
        <strain evidence="2">CCM 8932</strain>
    </source>
</reference>
<name>A0ABW1R6F4_9LACO</name>
<dbReference type="Proteomes" id="UP001596253">
    <property type="component" value="Unassembled WGS sequence"/>
</dbReference>
<organism evidence="1 2">
    <name type="scientific">Lactiplantibacillus dongliensis</name>
    <dbReference type="NCBI Taxonomy" id="2559919"/>
    <lineage>
        <taxon>Bacteria</taxon>
        <taxon>Bacillati</taxon>
        <taxon>Bacillota</taxon>
        <taxon>Bacilli</taxon>
        <taxon>Lactobacillales</taxon>
        <taxon>Lactobacillaceae</taxon>
        <taxon>Lactiplantibacillus</taxon>
    </lineage>
</organism>
<evidence type="ECO:0000313" key="2">
    <source>
        <dbReference type="Proteomes" id="UP001596253"/>
    </source>
</evidence>
<keyword evidence="2" id="KW-1185">Reference proteome</keyword>
<dbReference type="InterPro" id="IPR015797">
    <property type="entry name" value="NUDIX_hydrolase-like_dom_sf"/>
</dbReference>
<dbReference type="SUPFAM" id="SSF55811">
    <property type="entry name" value="Nudix"/>
    <property type="match status" value="1"/>
</dbReference>
<comment type="caution">
    <text evidence="1">The sequence shown here is derived from an EMBL/GenBank/DDBJ whole genome shotgun (WGS) entry which is preliminary data.</text>
</comment>
<protein>
    <submittedName>
        <fullName evidence="1">Phosphohydrolase</fullName>
    </submittedName>
</protein>
<dbReference type="Gene3D" id="3.90.79.10">
    <property type="entry name" value="Nucleoside Triphosphate Pyrophosphohydrolase"/>
    <property type="match status" value="1"/>
</dbReference>
<proteinExistence type="predicted"/>
<gene>
    <name evidence="1" type="ORF">ACFP3T_12500</name>
</gene>
<dbReference type="RefSeq" id="WP_137640634.1">
    <property type="nucleotide sequence ID" value="NZ_BJDK01000024.1"/>
</dbReference>
<dbReference type="EMBL" id="JBHSSD010000052">
    <property type="protein sequence ID" value="MFC6165493.1"/>
    <property type="molecule type" value="Genomic_DNA"/>
</dbReference>
<evidence type="ECO:0000313" key="1">
    <source>
        <dbReference type="EMBL" id="MFC6165493.1"/>
    </source>
</evidence>